<sequence>MQITINDIVISLPGEAARNEKAKSGDGVDVDHRATIKENPSISMNISGGSQKQCETGLPLMITIKHDIATVEININYQTGESHVVTKAEPLNEEQNKLIKETANIEGNKATGSSDYSQHGLCVSGGNTLENDIWRSWGIFQPRNIYPSFTGDKNTIIDKPSIPEPNVPSSPHLNDLKNDNYQLNDSCKKEVCPNSLNKKRYSRVAPRKNINNDKGKSFDNNREFVPDLNFSGRKTASNTTFISSGHCFPVPNPSVSGGKNTNNDKQGRPEPDVGFNCKLNGTGSKISENCKLTNPGQCLPSVHNQSVSFGINTNDDKSRGPVLNVPSNPYQTSSIVNDISIHEPKSLGLSMTPNHNLNVSRDNNTIDKQKSPGPSVLSHLNLSVSGGKNTNYNKQISSGIFQPFIPNIGFSGGKMTFNDVNRINGPHSPQQTINISDVDVTTNS</sequence>
<dbReference type="AlphaFoldDB" id="A0A0C2ISS8"/>
<accession>A0A0C2ISS8</accession>
<feature type="region of interest" description="Disordered" evidence="1">
    <location>
        <begin position="252"/>
        <end position="272"/>
    </location>
</feature>
<comment type="caution">
    <text evidence="2">The sequence shown here is derived from an EMBL/GenBank/DDBJ whole genome shotgun (WGS) entry which is preliminary data.</text>
</comment>
<reference evidence="2 3" key="1">
    <citation type="journal article" date="2014" name="Genome Biol. Evol.">
        <title>The genome of the myxosporean Thelohanellus kitauei shows adaptations to nutrient acquisition within its fish host.</title>
        <authorList>
            <person name="Yang Y."/>
            <person name="Xiong J."/>
            <person name="Zhou Z."/>
            <person name="Huo F."/>
            <person name="Miao W."/>
            <person name="Ran C."/>
            <person name="Liu Y."/>
            <person name="Zhang J."/>
            <person name="Feng J."/>
            <person name="Wang M."/>
            <person name="Wang M."/>
            <person name="Wang L."/>
            <person name="Yao B."/>
        </authorList>
    </citation>
    <scope>NUCLEOTIDE SEQUENCE [LARGE SCALE GENOMIC DNA]</scope>
    <source>
        <strain evidence="2">Wuqing</strain>
    </source>
</reference>
<gene>
    <name evidence="2" type="ORF">RF11_06932</name>
</gene>
<evidence type="ECO:0000256" key="1">
    <source>
        <dbReference type="SAM" id="MobiDB-lite"/>
    </source>
</evidence>
<evidence type="ECO:0000313" key="3">
    <source>
        <dbReference type="Proteomes" id="UP000031668"/>
    </source>
</evidence>
<feature type="compositionally biased region" description="Polar residues" evidence="1">
    <location>
        <begin position="253"/>
        <end position="264"/>
    </location>
</feature>
<keyword evidence="3" id="KW-1185">Reference proteome</keyword>
<protein>
    <submittedName>
        <fullName evidence="2">Uncharacterized protein</fullName>
    </submittedName>
</protein>
<proteinExistence type="predicted"/>
<dbReference type="Proteomes" id="UP000031668">
    <property type="component" value="Unassembled WGS sequence"/>
</dbReference>
<dbReference type="EMBL" id="JWZT01002856">
    <property type="protein sequence ID" value="KII68494.1"/>
    <property type="molecule type" value="Genomic_DNA"/>
</dbReference>
<evidence type="ECO:0000313" key="2">
    <source>
        <dbReference type="EMBL" id="KII68494.1"/>
    </source>
</evidence>
<name>A0A0C2ISS8_THEKT</name>
<organism evidence="2 3">
    <name type="scientific">Thelohanellus kitauei</name>
    <name type="common">Myxosporean</name>
    <dbReference type="NCBI Taxonomy" id="669202"/>
    <lineage>
        <taxon>Eukaryota</taxon>
        <taxon>Metazoa</taxon>
        <taxon>Cnidaria</taxon>
        <taxon>Myxozoa</taxon>
        <taxon>Myxosporea</taxon>
        <taxon>Bivalvulida</taxon>
        <taxon>Platysporina</taxon>
        <taxon>Myxobolidae</taxon>
        <taxon>Thelohanellus</taxon>
    </lineage>
</organism>